<dbReference type="Pfam" id="PF07422">
    <property type="entry name" value="s48_45"/>
    <property type="match status" value="1"/>
</dbReference>
<dbReference type="GO" id="GO:0009986">
    <property type="term" value="C:cell surface"/>
    <property type="evidence" value="ECO:0007669"/>
    <property type="project" value="UniProtKB-SubCell"/>
</dbReference>
<feature type="signal peptide" evidence="8">
    <location>
        <begin position="1"/>
        <end position="26"/>
    </location>
</feature>
<evidence type="ECO:0000313" key="11">
    <source>
        <dbReference type="Proteomes" id="UP000033188"/>
    </source>
</evidence>
<protein>
    <recommendedName>
        <fullName evidence="9">6-Cys domain-containing protein</fullName>
    </recommendedName>
</protein>
<dbReference type="InterPro" id="IPR038160">
    <property type="entry name" value="6_CYS_dom_sf"/>
</dbReference>
<keyword evidence="4 8" id="KW-0732">Signal</keyword>
<dbReference type="InterPro" id="IPR010884">
    <property type="entry name" value="6_CYS_dom"/>
</dbReference>
<feature type="chain" id="PRO_5001600244" description="6-Cys domain-containing protein" evidence="8">
    <location>
        <begin position="27"/>
        <end position="973"/>
    </location>
</feature>
<dbReference type="VEuPathDB" id="PiroplasmaDB:BBBOND_0302080"/>
<evidence type="ECO:0000256" key="1">
    <source>
        <dbReference type="ARBA" id="ARBA00004236"/>
    </source>
</evidence>
<evidence type="ECO:0000256" key="3">
    <source>
        <dbReference type="ARBA" id="ARBA00022475"/>
    </source>
</evidence>
<evidence type="ECO:0000256" key="2">
    <source>
        <dbReference type="ARBA" id="ARBA00004241"/>
    </source>
</evidence>
<evidence type="ECO:0000256" key="8">
    <source>
        <dbReference type="SAM" id="SignalP"/>
    </source>
</evidence>
<evidence type="ECO:0000259" key="9">
    <source>
        <dbReference type="PROSITE" id="PS51701"/>
    </source>
</evidence>
<evidence type="ECO:0000256" key="5">
    <source>
        <dbReference type="ARBA" id="ARBA00023136"/>
    </source>
</evidence>
<evidence type="ECO:0000256" key="6">
    <source>
        <dbReference type="ARBA" id="ARBA00023157"/>
    </source>
</evidence>
<dbReference type="AlphaFoldDB" id="A0A061DBR5"/>
<comment type="subcellular location">
    <subcellularLocation>
        <location evidence="1">Cell membrane</location>
    </subcellularLocation>
    <subcellularLocation>
        <location evidence="2">Cell surface</location>
    </subcellularLocation>
</comment>
<dbReference type="KEGG" id="bbig:BBBOND_0302080"/>
<dbReference type="EMBL" id="LK391709">
    <property type="protein sequence ID" value="CDR96304.1"/>
    <property type="molecule type" value="Genomic_DNA"/>
</dbReference>
<organism evidence="10 11">
    <name type="scientific">Babesia bigemina</name>
    <dbReference type="NCBI Taxonomy" id="5866"/>
    <lineage>
        <taxon>Eukaryota</taxon>
        <taxon>Sar</taxon>
        <taxon>Alveolata</taxon>
        <taxon>Apicomplexa</taxon>
        <taxon>Aconoidasida</taxon>
        <taxon>Piroplasmida</taxon>
        <taxon>Babesiidae</taxon>
        <taxon>Babesia</taxon>
    </lineage>
</organism>
<dbReference type="GO" id="GO:0005886">
    <property type="term" value="C:plasma membrane"/>
    <property type="evidence" value="ECO:0007669"/>
    <property type="project" value="UniProtKB-SubCell"/>
</dbReference>
<gene>
    <name evidence="10" type="ORF">BBBOND_0302080</name>
</gene>
<dbReference type="OrthoDB" id="365660at2759"/>
<dbReference type="PROSITE" id="PS51701">
    <property type="entry name" value="6_CYS"/>
    <property type="match status" value="1"/>
</dbReference>
<accession>A0A061DBR5</accession>
<keyword evidence="3" id="KW-1003">Cell membrane</keyword>
<evidence type="ECO:0000256" key="4">
    <source>
        <dbReference type="ARBA" id="ARBA00022729"/>
    </source>
</evidence>
<keyword evidence="11" id="KW-1185">Reference proteome</keyword>
<reference evidence="11" key="1">
    <citation type="journal article" date="2014" name="Nucleic Acids Res.">
        <title>The evolutionary dynamics of variant antigen genes in Babesia reveal a history of genomic innovation underlying host-parasite interaction.</title>
        <authorList>
            <person name="Jackson A.P."/>
            <person name="Otto T.D."/>
            <person name="Darby A."/>
            <person name="Ramaprasad A."/>
            <person name="Xia D."/>
            <person name="Echaide I.E."/>
            <person name="Farber M."/>
            <person name="Gahlot S."/>
            <person name="Gamble J."/>
            <person name="Gupta D."/>
            <person name="Gupta Y."/>
            <person name="Jackson L."/>
            <person name="Malandrin L."/>
            <person name="Malas T.B."/>
            <person name="Moussa E."/>
            <person name="Nair M."/>
            <person name="Reid A.J."/>
            <person name="Sanders M."/>
            <person name="Sharma J."/>
            <person name="Tracey A."/>
            <person name="Quail M.A."/>
            <person name="Weir W."/>
            <person name="Wastling J.M."/>
            <person name="Hall N."/>
            <person name="Willadsen P."/>
            <person name="Lingelbach K."/>
            <person name="Shiels B."/>
            <person name="Tait A."/>
            <person name="Berriman M."/>
            <person name="Allred D.R."/>
            <person name="Pain A."/>
        </authorList>
    </citation>
    <scope>NUCLEOTIDE SEQUENCE [LARGE SCALE GENOMIC DNA]</scope>
    <source>
        <strain evidence="11">Bond</strain>
    </source>
</reference>
<dbReference type="Proteomes" id="UP000033188">
    <property type="component" value="Chromosome 3"/>
</dbReference>
<proteinExistence type="predicted"/>
<evidence type="ECO:0000256" key="7">
    <source>
        <dbReference type="ARBA" id="ARBA00023180"/>
    </source>
</evidence>
<sequence length="973" mass="109278">MGTYRVTRHVLIFCSINLYLMRPIVAVFCDFGDPHGLLSNNALARCYMDIDDLAPATVICPRRINDTEYVWHPQPKANENSQVKTYLTGGGMFRSVALSHVLRYESENVRVWAETTLSQSNIRLNLPKHELFAMTERRVIFICGPKDLVLSDALQRHLDHLDGFGSMQPLPWIPVTPLTEELSKIGHGLGVFYLNRGNVHLPFQGCGTRPSPLFVAHSAVTANPVTGTVSCVADPMSKSPIGFVCEGRIEPDDCMMSLLETNSKVVKAPQPYLYWKFDDYRPWVAARYFNEFALPPIKGECRCVDPVRGDIKARIVINFKTDYVCDISSKIFRDRHRSIIGPWCDVVLHPGSTLTIKVPTQPSNPISMGDDYDRDIDGDASGVPFSQLPSAYEYETEFLPNNLATLRQLKSMHDIDDYDEVWYNKTIAGDALELDVSQMSRGEVKLKYHLDKPLALRTGLNSFVYHWTLISKNQNVPDKIRATVNLSFAYSYRYVLLGCDRTQRDVFDRNMSMKHSALRSVENGIGLTYECSYRIASGAWQVGIYCSPHEELLPDNCESKGYDLYSNRVMLFPRSISNVSAYPMRGFQVFDIAFRNTPVSHACICVDQLGYEKSKLILESSRHIRYAYTVLREQAPDALAPFILLPWHEMGFSIEGLTTPRAIALYHAHYNFVTLHVGTTLFMNCESDVTPLLQVGRSAHLGVNPGTIPTKWLPEQPNLYYYNISHMHNGSEVVKTSYDETLSITPGGFQVIHNNNLYTTAYQRLTIESRRGAIIISKNPDNTKYVPMTFVCGKAPEASDLSTVTAGASTSEAPPPPDIKTIGSLTRYTWNLVEVAVEMTDPYMQGCGVTYSSTELFKPETPKLYDADGELQFGCQIDIQAAKEAAFYCPAPYALDPPNCFNHVSVDGELKNLSDISQSLVDDSSNHFVILRFDSELIGPGETLRKTPPLECRCVTTKGIVLSTIQIENYYAK</sequence>
<keyword evidence="6" id="KW-1015">Disulfide bond</keyword>
<keyword evidence="7" id="KW-0325">Glycoprotein</keyword>
<dbReference type="Gene3D" id="2.60.40.2860">
    <property type="match status" value="1"/>
</dbReference>
<dbReference type="RefSeq" id="XP_012768490.1">
    <property type="nucleotide sequence ID" value="XM_012913036.1"/>
</dbReference>
<name>A0A061DBR5_BABBI</name>
<keyword evidence="5" id="KW-0472">Membrane</keyword>
<evidence type="ECO:0000313" key="10">
    <source>
        <dbReference type="EMBL" id="CDR96304.1"/>
    </source>
</evidence>
<feature type="domain" description="6-Cys" evidence="9">
    <location>
        <begin position="843"/>
        <end position="973"/>
    </location>
</feature>
<dbReference type="GeneID" id="24564845"/>